<protein>
    <submittedName>
        <fullName evidence="2">Peptidoglycan-binding protein</fullName>
    </submittedName>
</protein>
<feature type="domain" description="LysM" evidence="1">
    <location>
        <begin position="178"/>
        <end position="239"/>
    </location>
</feature>
<dbReference type="PANTHER" id="PTHR34700">
    <property type="entry name" value="POTASSIUM BINDING PROTEIN KBP"/>
    <property type="match status" value="1"/>
</dbReference>
<evidence type="ECO:0000313" key="3">
    <source>
        <dbReference type="Proteomes" id="UP000620147"/>
    </source>
</evidence>
<gene>
    <name evidence="2" type="ORF">BUFA31_20480</name>
</gene>
<evidence type="ECO:0000259" key="1">
    <source>
        <dbReference type="PROSITE" id="PS51782"/>
    </source>
</evidence>
<dbReference type="RefSeq" id="WP_118760635.1">
    <property type="nucleotide sequence ID" value="NZ_BLYJ01000028.1"/>
</dbReference>
<dbReference type="SUPFAM" id="SSF54106">
    <property type="entry name" value="LysM domain"/>
    <property type="match status" value="1"/>
</dbReference>
<dbReference type="SMART" id="SM00257">
    <property type="entry name" value="LysM"/>
    <property type="match status" value="1"/>
</dbReference>
<comment type="caution">
    <text evidence="2">The sequence shown here is derived from an EMBL/GenBank/DDBJ whole genome shotgun (WGS) entry which is preliminary data.</text>
</comment>
<dbReference type="PROSITE" id="PS51782">
    <property type="entry name" value="LYSM"/>
    <property type="match status" value="1"/>
</dbReference>
<dbReference type="Proteomes" id="UP000620147">
    <property type="component" value="Unassembled WGS sequence"/>
</dbReference>
<evidence type="ECO:0000313" key="2">
    <source>
        <dbReference type="EMBL" id="GFO88884.1"/>
    </source>
</evidence>
<sequence>MYEFYMDGVRLPVTPSALTIKISNQNKTINLINEGQRNIIKTPGLSKYSFNALLPNREYPFACYPNGYQPAQYYMSLLEKLKRECKPFEFLVIRTDDAGNLLMTNDPDKPLMVSLESYELSEDAGSYGVDVMAKIELLTYVDVKTKLIEFKKSESSSSGTKKATVTQKRDTTTAPAGKTYTVKSGDTLWDIARVKLGNGTKWQSIYNLNKAAIEAAAKKYGRSSSSNGWWIYPGTVLKLPS</sequence>
<accession>A0ABQ1E1P3</accession>
<dbReference type="InterPro" id="IPR036779">
    <property type="entry name" value="LysM_dom_sf"/>
</dbReference>
<dbReference type="EMBL" id="BLYJ01000028">
    <property type="protein sequence ID" value="GFO88884.1"/>
    <property type="molecule type" value="Genomic_DNA"/>
</dbReference>
<dbReference type="CDD" id="cd00118">
    <property type="entry name" value="LysM"/>
    <property type="match status" value="1"/>
</dbReference>
<dbReference type="Gene3D" id="3.10.350.10">
    <property type="entry name" value="LysM domain"/>
    <property type="match status" value="1"/>
</dbReference>
<organism evidence="2 3">
    <name type="scientific">Butyricicoccus faecihominis</name>
    <dbReference type="NCBI Taxonomy" id="1712515"/>
    <lineage>
        <taxon>Bacteria</taxon>
        <taxon>Bacillati</taxon>
        <taxon>Bacillota</taxon>
        <taxon>Clostridia</taxon>
        <taxon>Eubacteriales</taxon>
        <taxon>Butyricicoccaceae</taxon>
        <taxon>Butyricicoccus</taxon>
    </lineage>
</organism>
<dbReference type="InterPro" id="IPR052196">
    <property type="entry name" value="Bact_Kbp"/>
</dbReference>
<dbReference type="PANTHER" id="PTHR34700:SF4">
    <property type="entry name" value="PHAGE-LIKE ELEMENT PBSX PROTEIN XKDP"/>
    <property type="match status" value="1"/>
</dbReference>
<keyword evidence="3" id="KW-1185">Reference proteome</keyword>
<dbReference type="Pfam" id="PF01476">
    <property type="entry name" value="LysM"/>
    <property type="match status" value="1"/>
</dbReference>
<reference evidence="2 3" key="1">
    <citation type="submission" date="2020-06" db="EMBL/GenBank/DDBJ databases">
        <title>Characterization of fructooligosaccharide metabolism and fructooligosaccharide-degrading enzymes in human commensal butyrate producers.</title>
        <authorList>
            <person name="Tanno H."/>
            <person name="Fujii T."/>
            <person name="Hirano K."/>
            <person name="Maeno S."/>
            <person name="Tonozuka T."/>
            <person name="Sakamoto M."/>
            <person name="Ohkuma M."/>
            <person name="Tochio T."/>
            <person name="Endo A."/>
        </authorList>
    </citation>
    <scope>NUCLEOTIDE SEQUENCE [LARGE SCALE GENOMIC DNA]</scope>
    <source>
        <strain evidence="2 3">JCM 31056</strain>
    </source>
</reference>
<dbReference type="InterPro" id="IPR018392">
    <property type="entry name" value="LysM"/>
</dbReference>
<name>A0ABQ1E1P3_9FIRM</name>
<proteinExistence type="predicted"/>